<reference evidence="1 2" key="1">
    <citation type="submission" date="2018-03" db="EMBL/GenBank/DDBJ databases">
        <title>Blue discolouration in mozzarella cheese caused by Pseudomonas fluorescens.</title>
        <authorList>
            <person name="Chiesa F."/>
            <person name="Dalmasso A."/>
            <person name="Lomonaco S."/>
        </authorList>
    </citation>
    <scope>NUCLEOTIDE SEQUENCE [LARGE SCALE GENOMIC DNA]</scope>
    <source>
        <strain evidence="1 2">11293</strain>
    </source>
</reference>
<dbReference type="EMBL" id="PVUH01000020">
    <property type="protein sequence ID" value="PRW86614.1"/>
    <property type="molecule type" value="Genomic_DNA"/>
</dbReference>
<protein>
    <submittedName>
        <fullName evidence="1">Type II toxin-antitoxin system HicA family toxin</fullName>
    </submittedName>
</protein>
<dbReference type="SUPFAM" id="SSF54786">
    <property type="entry name" value="YcfA/nrd intein domain"/>
    <property type="match status" value="1"/>
</dbReference>
<proteinExistence type="predicted"/>
<dbReference type="AlphaFoldDB" id="A0A1Q5X1H6"/>
<evidence type="ECO:0000313" key="2">
    <source>
        <dbReference type="Proteomes" id="UP000239731"/>
    </source>
</evidence>
<organism evidence="1 2">
    <name type="scientific">Pseudomonas fluorescens</name>
    <dbReference type="NCBI Taxonomy" id="294"/>
    <lineage>
        <taxon>Bacteria</taxon>
        <taxon>Pseudomonadati</taxon>
        <taxon>Pseudomonadota</taxon>
        <taxon>Gammaproteobacteria</taxon>
        <taxon>Pseudomonadales</taxon>
        <taxon>Pseudomonadaceae</taxon>
        <taxon>Pseudomonas</taxon>
    </lineage>
</organism>
<sequence length="79" mass="8655">MTTNLLRGKSESLRVLVKFAEANGWTVSRTQGGHIKFTKSGLGSIYTSSTASDYRSGLNAKARIRRADRAQTLHSQEAI</sequence>
<name>A0A1Q5X1H6_PSEFL</name>
<gene>
    <name evidence="1" type="ORF">C7A10_24850</name>
</gene>
<dbReference type="RefSeq" id="WP_008437325.1">
    <property type="nucleotide sequence ID" value="NZ_JAVEFB010000004.1"/>
</dbReference>
<accession>A0A1Q5X1H6</accession>
<evidence type="ECO:0000313" key="1">
    <source>
        <dbReference type="EMBL" id="PRW86614.1"/>
    </source>
</evidence>
<comment type="caution">
    <text evidence="1">The sequence shown here is derived from an EMBL/GenBank/DDBJ whole genome shotgun (WGS) entry which is preliminary data.</text>
</comment>
<dbReference type="GeneID" id="45736560"/>
<dbReference type="Proteomes" id="UP000239731">
    <property type="component" value="Unassembled WGS sequence"/>
</dbReference>